<dbReference type="EMBL" id="RCZC01000003">
    <property type="protein sequence ID" value="TPG52866.1"/>
    <property type="molecule type" value="Genomic_DNA"/>
</dbReference>
<dbReference type="OrthoDB" id="7390129at2"/>
<accession>A0A502FUT6</accession>
<dbReference type="RefSeq" id="WP_140850789.1">
    <property type="nucleotide sequence ID" value="NZ_RCZC01000003.1"/>
</dbReference>
<feature type="transmembrane region" description="Helical" evidence="1">
    <location>
        <begin position="29"/>
        <end position="46"/>
    </location>
</feature>
<dbReference type="InterPro" id="IPR011990">
    <property type="entry name" value="TPR-like_helical_dom_sf"/>
</dbReference>
<dbReference type="AlphaFoldDB" id="A0A502FUT6"/>
<evidence type="ECO:0000256" key="1">
    <source>
        <dbReference type="SAM" id="Phobius"/>
    </source>
</evidence>
<evidence type="ECO:0000313" key="3">
    <source>
        <dbReference type="Proteomes" id="UP000319931"/>
    </source>
</evidence>
<organism evidence="2 3">
    <name type="scientific">Sphingomonas glacialis</name>
    <dbReference type="NCBI Taxonomy" id="658225"/>
    <lineage>
        <taxon>Bacteria</taxon>
        <taxon>Pseudomonadati</taxon>
        <taxon>Pseudomonadota</taxon>
        <taxon>Alphaproteobacteria</taxon>
        <taxon>Sphingomonadales</taxon>
        <taxon>Sphingomonadaceae</taxon>
        <taxon>Sphingomonas</taxon>
    </lineage>
</organism>
<proteinExistence type="predicted"/>
<sequence length="215" mass="22311">MNLLMLVLVGVAAAGLLWGLGIGRSLWTIAGAALVLGAAGFALQSARHLPGKPIAADVTPITVDPGMVAFREAVFAPSRVDSLALASADARLQAGDAHAAADGLRREIALRPDDAMLWTGLGYVLALHDSAVSPAAKFAFRRAVALAPRSPGPAFFLGMAYVDAGEVAQARPAWAYALAATPADAPYRDDIAQRLEALDQFDRMAAAQRRASGTP</sequence>
<name>A0A502FUT6_9SPHN</name>
<keyword evidence="1" id="KW-1133">Transmembrane helix</keyword>
<dbReference type="SUPFAM" id="SSF48452">
    <property type="entry name" value="TPR-like"/>
    <property type="match status" value="1"/>
</dbReference>
<dbReference type="Proteomes" id="UP000319931">
    <property type="component" value="Unassembled WGS sequence"/>
</dbReference>
<protein>
    <submittedName>
        <fullName evidence="2">Cytochrome C biosynthesis protein</fullName>
    </submittedName>
</protein>
<keyword evidence="3" id="KW-1185">Reference proteome</keyword>
<dbReference type="Gene3D" id="1.25.40.10">
    <property type="entry name" value="Tetratricopeptide repeat domain"/>
    <property type="match status" value="1"/>
</dbReference>
<comment type="caution">
    <text evidence="2">The sequence shown here is derived from an EMBL/GenBank/DDBJ whole genome shotgun (WGS) entry which is preliminary data.</text>
</comment>
<gene>
    <name evidence="2" type="ORF">EAH76_13485</name>
</gene>
<keyword evidence="1" id="KW-0472">Membrane</keyword>
<keyword evidence="1" id="KW-0812">Transmembrane</keyword>
<evidence type="ECO:0000313" key="2">
    <source>
        <dbReference type="EMBL" id="TPG52866.1"/>
    </source>
</evidence>
<reference evidence="2 3" key="1">
    <citation type="journal article" date="2019" name="Environ. Microbiol.">
        <title>Species interactions and distinct microbial communities in high Arctic permafrost affected cryosols are associated with the CH4 and CO2 gas fluxes.</title>
        <authorList>
            <person name="Altshuler I."/>
            <person name="Hamel J."/>
            <person name="Turney S."/>
            <person name="Magnuson E."/>
            <person name="Levesque R."/>
            <person name="Greer C."/>
            <person name="Whyte L.G."/>
        </authorList>
    </citation>
    <scope>NUCLEOTIDE SEQUENCE [LARGE SCALE GENOMIC DNA]</scope>
    <source>
        <strain evidence="2 3">E6.1</strain>
    </source>
</reference>